<reference evidence="9 10" key="1">
    <citation type="submission" date="2015-01" db="EMBL/GenBank/DDBJ databases">
        <title>Draft genome of the acidophilic iron oxidizer Ferrimicrobium acidiphilum strain T23.</title>
        <authorList>
            <person name="Poehlein A."/>
            <person name="Eisen S."/>
            <person name="Schloemann M."/>
            <person name="Johnson B.D."/>
            <person name="Daniel R."/>
            <person name="Muehling M."/>
        </authorList>
    </citation>
    <scope>NUCLEOTIDE SEQUENCE [LARGE SCALE GENOMIC DNA]</scope>
    <source>
        <strain evidence="9 10">T23</strain>
    </source>
</reference>
<dbReference type="STRING" id="1121877.FEAC_16180"/>
<dbReference type="PANTHER" id="PTHR31806:SF1">
    <property type="entry name" value="PURINE-CYTOSINE PERMEASE FCY2-RELATED"/>
    <property type="match status" value="1"/>
</dbReference>
<proteinExistence type="inferred from homology"/>
<evidence type="ECO:0000313" key="9">
    <source>
        <dbReference type="EMBL" id="KJE76689.1"/>
    </source>
</evidence>
<keyword evidence="3 7" id="KW-0813">Transport</keyword>
<dbReference type="PIRSF" id="PIRSF002744">
    <property type="entry name" value="Pur-cyt_permease"/>
    <property type="match status" value="1"/>
</dbReference>
<dbReference type="InterPro" id="IPR001248">
    <property type="entry name" value="Pur-cyt_permease"/>
</dbReference>
<feature type="transmembrane region" description="Helical" evidence="8">
    <location>
        <begin position="358"/>
        <end position="382"/>
    </location>
</feature>
<evidence type="ECO:0000256" key="7">
    <source>
        <dbReference type="PIRNR" id="PIRNR002744"/>
    </source>
</evidence>
<dbReference type="RefSeq" id="WP_052566024.1">
    <property type="nucleotide sequence ID" value="NZ_JXUW01000013.1"/>
</dbReference>
<dbReference type="GeneID" id="78372789"/>
<dbReference type="OrthoDB" id="9809167at2"/>
<sequence length="486" mass="53022">METEARKQQVAEPALGIEVHSIDWIPERERHGKLWHQAPLWFLGNFQYFTIPLGFIGPAMGLSLWWTAIAGFLGIVVGTLFMAFHGSQGPKLGLPQMIQSRAQFGYRGAVIVLFVVLFTYIGFNVTDQVLLSQGISGAYGWDPTAIAVVTVVAAALLAIFGHDWVHRIFRVLLIISFPLVTVITIAVITGHAGGITPKTHYGFTFTAFMAEFSAAAAYNITYAPCVSDYSRYLPTKTKSRSVIFSVFFGASSSAIWLITLGAWIAIHLNAHDGLLGLKIAGNNVIGDLGSVAALASALALIATMGMSAYGASLTLLTGIDCFKKVTPTRTARIFSVIGLAVVWYLIGDAITTSAANAISTALTLMLYLLVPWTATNLIDYFYVRRGHYAITDLFSLNGIYHRWNWRGITAYAVGFVAEIPFMVLPKLDSFTYIGPIAKLLNDTDFSWLAGLVVTSIAYILITRGFDNRSEEQAIIESEATLRTEFG</sequence>
<protein>
    <submittedName>
        <fullName evidence="9">Permease for cytosine/purine, uracil, thiamine, allantoin</fullName>
    </submittedName>
</protein>
<dbReference type="PANTHER" id="PTHR31806">
    <property type="entry name" value="PURINE-CYTOSINE PERMEASE FCY2-RELATED"/>
    <property type="match status" value="1"/>
</dbReference>
<dbReference type="Gene3D" id="1.10.4160.10">
    <property type="entry name" value="Hydantoin permease"/>
    <property type="match status" value="1"/>
</dbReference>
<comment type="caution">
    <text evidence="9">The sequence shown here is derived from an EMBL/GenBank/DDBJ whole genome shotgun (WGS) entry which is preliminary data.</text>
</comment>
<keyword evidence="6 7" id="KW-0472">Membrane</keyword>
<dbReference type="GO" id="GO:0022857">
    <property type="term" value="F:transmembrane transporter activity"/>
    <property type="evidence" value="ECO:0007669"/>
    <property type="project" value="InterPro"/>
</dbReference>
<feature type="transmembrane region" description="Helical" evidence="8">
    <location>
        <begin position="242"/>
        <end position="268"/>
    </location>
</feature>
<feature type="transmembrane region" description="Helical" evidence="8">
    <location>
        <begin position="63"/>
        <end position="84"/>
    </location>
</feature>
<evidence type="ECO:0000256" key="5">
    <source>
        <dbReference type="ARBA" id="ARBA00022989"/>
    </source>
</evidence>
<evidence type="ECO:0000256" key="6">
    <source>
        <dbReference type="ARBA" id="ARBA00023136"/>
    </source>
</evidence>
<evidence type="ECO:0000256" key="1">
    <source>
        <dbReference type="ARBA" id="ARBA00004141"/>
    </source>
</evidence>
<keyword evidence="10" id="KW-1185">Reference proteome</keyword>
<feature type="transmembrane region" description="Helical" evidence="8">
    <location>
        <begin position="288"/>
        <end position="309"/>
    </location>
</feature>
<name>A0A0D8FUQ5_9ACTN</name>
<feature type="transmembrane region" description="Helical" evidence="8">
    <location>
        <begin position="201"/>
        <end position="221"/>
    </location>
</feature>
<feature type="transmembrane region" description="Helical" evidence="8">
    <location>
        <begin position="403"/>
        <end position="425"/>
    </location>
</feature>
<dbReference type="GO" id="GO:0005886">
    <property type="term" value="C:plasma membrane"/>
    <property type="evidence" value="ECO:0007669"/>
    <property type="project" value="TreeGrafter"/>
</dbReference>
<keyword evidence="5 8" id="KW-1133">Transmembrane helix</keyword>
<feature type="transmembrane region" description="Helical" evidence="8">
    <location>
        <begin position="445"/>
        <end position="461"/>
    </location>
</feature>
<dbReference type="PATRIC" id="fig|1121877.4.peg.1797"/>
<feature type="transmembrane region" description="Helical" evidence="8">
    <location>
        <begin position="104"/>
        <end position="123"/>
    </location>
</feature>
<dbReference type="EMBL" id="JXUW01000013">
    <property type="protein sequence ID" value="KJE76689.1"/>
    <property type="molecule type" value="Genomic_DNA"/>
</dbReference>
<feature type="transmembrane region" description="Helical" evidence="8">
    <location>
        <begin position="330"/>
        <end position="346"/>
    </location>
</feature>
<accession>A0A0D8FUQ5</accession>
<dbReference type="Proteomes" id="UP000032336">
    <property type="component" value="Unassembled WGS sequence"/>
</dbReference>
<comment type="subcellular location">
    <subcellularLocation>
        <location evidence="1">Membrane</location>
        <topology evidence="1">Multi-pass membrane protein</topology>
    </subcellularLocation>
</comment>
<feature type="transmembrane region" description="Helical" evidence="8">
    <location>
        <begin position="143"/>
        <end position="161"/>
    </location>
</feature>
<keyword evidence="4 8" id="KW-0812">Transmembrane</keyword>
<gene>
    <name evidence="9" type="ORF">FEAC_16180</name>
</gene>
<comment type="similarity">
    <text evidence="2 7">Belongs to the purine-cytosine permease (2.A.39) family.</text>
</comment>
<dbReference type="eggNOG" id="COG1457">
    <property type="taxonomic scope" value="Bacteria"/>
</dbReference>
<evidence type="ECO:0000256" key="4">
    <source>
        <dbReference type="ARBA" id="ARBA00022692"/>
    </source>
</evidence>
<evidence type="ECO:0000256" key="3">
    <source>
        <dbReference type="ARBA" id="ARBA00022448"/>
    </source>
</evidence>
<feature type="transmembrane region" description="Helical" evidence="8">
    <location>
        <begin position="38"/>
        <end position="57"/>
    </location>
</feature>
<evidence type="ECO:0000256" key="2">
    <source>
        <dbReference type="ARBA" id="ARBA00008974"/>
    </source>
</evidence>
<dbReference type="AlphaFoldDB" id="A0A0D8FUQ5"/>
<feature type="transmembrane region" description="Helical" evidence="8">
    <location>
        <begin position="168"/>
        <end position="189"/>
    </location>
</feature>
<dbReference type="Pfam" id="PF02133">
    <property type="entry name" value="Transp_cyt_pur"/>
    <property type="match status" value="1"/>
</dbReference>
<evidence type="ECO:0000313" key="10">
    <source>
        <dbReference type="Proteomes" id="UP000032336"/>
    </source>
</evidence>
<dbReference type="InterPro" id="IPR026030">
    <property type="entry name" value="Pur-cyt_permease_Fcy2/21/22"/>
</dbReference>
<organism evidence="9 10">
    <name type="scientific">Ferrimicrobium acidiphilum DSM 19497</name>
    <dbReference type="NCBI Taxonomy" id="1121877"/>
    <lineage>
        <taxon>Bacteria</taxon>
        <taxon>Bacillati</taxon>
        <taxon>Actinomycetota</taxon>
        <taxon>Acidimicrobiia</taxon>
        <taxon>Acidimicrobiales</taxon>
        <taxon>Acidimicrobiaceae</taxon>
        <taxon>Ferrimicrobium</taxon>
    </lineage>
</organism>
<evidence type="ECO:0000256" key="8">
    <source>
        <dbReference type="SAM" id="Phobius"/>
    </source>
</evidence>